<evidence type="ECO:0000313" key="3">
    <source>
        <dbReference type="Proteomes" id="UP000697127"/>
    </source>
</evidence>
<feature type="compositionally biased region" description="Low complexity" evidence="1">
    <location>
        <begin position="33"/>
        <end position="54"/>
    </location>
</feature>
<accession>A0A9P7BCS1</accession>
<comment type="caution">
    <text evidence="2">The sequence shown here is derived from an EMBL/GenBank/DDBJ whole genome shotgun (WGS) entry which is preliminary data.</text>
</comment>
<evidence type="ECO:0000313" key="2">
    <source>
        <dbReference type="EMBL" id="KAG0682939.1"/>
    </source>
</evidence>
<name>A0A9P7BCS1_9ASCO</name>
<protein>
    <submittedName>
        <fullName evidence="2">Uncharacterized protein</fullName>
    </submittedName>
</protein>
<sequence length="54" mass="6177">MAQDHHRNSNLNTGGGRYYKDDSSRRPRKYFGSNHNYSSYSSYSSNPNPFPSSS</sequence>
<dbReference type="EMBL" id="PUHW01000882">
    <property type="protein sequence ID" value="KAG0682939.1"/>
    <property type="molecule type" value="Genomic_DNA"/>
</dbReference>
<feature type="region of interest" description="Disordered" evidence="1">
    <location>
        <begin position="1"/>
        <end position="54"/>
    </location>
</feature>
<organism evidence="2 3">
    <name type="scientific">Pichia californica</name>
    <dbReference type="NCBI Taxonomy" id="460514"/>
    <lineage>
        <taxon>Eukaryota</taxon>
        <taxon>Fungi</taxon>
        <taxon>Dikarya</taxon>
        <taxon>Ascomycota</taxon>
        <taxon>Saccharomycotina</taxon>
        <taxon>Pichiomycetes</taxon>
        <taxon>Pichiales</taxon>
        <taxon>Pichiaceae</taxon>
        <taxon>Pichia</taxon>
    </lineage>
</organism>
<proteinExistence type="predicted"/>
<dbReference type="Proteomes" id="UP000697127">
    <property type="component" value="Unassembled WGS sequence"/>
</dbReference>
<gene>
    <name evidence="2" type="ORF">C6P40_005251</name>
</gene>
<reference evidence="2" key="1">
    <citation type="submission" date="2020-11" db="EMBL/GenBank/DDBJ databases">
        <title>Kefir isolates.</title>
        <authorList>
            <person name="Marcisauskas S."/>
            <person name="Kim Y."/>
            <person name="Blasche S."/>
        </authorList>
    </citation>
    <scope>NUCLEOTIDE SEQUENCE</scope>
    <source>
        <strain evidence="2">Olga-1</strain>
    </source>
</reference>
<keyword evidence="3" id="KW-1185">Reference proteome</keyword>
<dbReference type="AlphaFoldDB" id="A0A9P7BCS1"/>
<evidence type="ECO:0000256" key="1">
    <source>
        <dbReference type="SAM" id="MobiDB-lite"/>
    </source>
</evidence>
<feature type="non-terminal residue" evidence="2">
    <location>
        <position position="54"/>
    </location>
</feature>